<dbReference type="PROSITE" id="PS50885">
    <property type="entry name" value="HAMP"/>
    <property type="match status" value="1"/>
</dbReference>
<dbReference type="PROSITE" id="PS50109">
    <property type="entry name" value="HIS_KIN"/>
    <property type="match status" value="1"/>
</dbReference>
<dbReference type="EMBL" id="JABBPN010000003">
    <property type="protein sequence ID" value="NMO94977.1"/>
    <property type="molecule type" value="Genomic_DNA"/>
</dbReference>
<dbReference type="InterPro" id="IPR010559">
    <property type="entry name" value="Sig_transdc_His_kin_internal"/>
</dbReference>
<dbReference type="Pfam" id="PF00672">
    <property type="entry name" value="HAMP"/>
    <property type="match status" value="1"/>
</dbReference>
<evidence type="ECO:0000256" key="5">
    <source>
        <dbReference type="ARBA" id="ARBA00022553"/>
    </source>
</evidence>
<dbReference type="InterPro" id="IPR003660">
    <property type="entry name" value="HAMP_dom"/>
</dbReference>
<sequence length="583" mass="66494">MRVRRIRNKILGSVILIVVVSITLISVLALERFSSILENQALKEDLIHVDQTADQIEQFIEDVTLYAGNMVNDELLQSFAKRNSYPSVYEEIKAYQQVVVQLTKFNVLRNYLESSAIVRNDGKVFWSSLYLDPYFERELGKSWYRDAIGTGRKSGFTAPHTISVSSGDQKVVSFYIRFAPEYGGVLLLNIRYDAIAKLFDSLAPSFERYAWMNDGGSTYLLNRNMTHSISASTQELTDGEVTVHHQRSGYYLTRSFKETGWSVITYTSKGRFYRLLGYVVQYWAIFLTLCLGLCVLLFLPIISNITRPISQMSKAMKMVSMGNYNVGLQFRSNDELDILRTGFQSMLRDIELQIEEKVQQEKWKKRVSTELLLAQMNPHFIYNTLNTVIYLSRKGNNKAVEEMVEAFIGILHDAVKLGESGLFIQAAKEKELIDHYVLIQKYRYIDKFDLVWNMKEEMESVLIPKSVLQPLVENAIFHGFAELESPGLIEITLERTEDYIILKVRDNGTGMDPETAARLLAGELPTTVRHTGPMKHIGITNIRERLTYLYGDAAVFKLDTNEGDGTTIVITLPLKSDVIIESG</sequence>
<feature type="transmembrane region" description="Helical" evidence="12">
    <location>
        <begin position="282"/>
        <end position="302"/>
    </location>
</feature>
<dbReference type="RefSeq" id="WP_169503758.1">
    <property type="nucleotide sequence ID" value="NZ_JABBPN010000003.1"/>
</dbReference>
<evidence type="ECO:0000259" key="14">
    <source>
        <dbReference type="PROSITE" id="PS50885"/>
    </source>
</evidence>
<dbReference type="SMART" id="SM00304">
    <property type="entry name" value="HAMP"/>
    <property type="match status" value="1"/>
</dbReference>
<evidence type="ECO:0000256" key="10">
    <source>
        <dbReference type="ARBA" id="ARBA00023012"/>
    </source>
</evidence>
<keyword evidence="4" id="KW-1003">Cell membrane</keyword>
<dbReference type="InterPro" id="IPR050640">
    <property type="entry name" value="Bact_2-comp_sensor_kinase"/>
</dbReference>
<dbReference type="EC" id="2.7.13.3" evidence="3"/>
<dbReference type="Pfam" id="PF02518">
    <property type="entry name" value="HATPase_c"/>
    <property type="match status" value="1"/>
</dbReference>
<feature type="domain" description="Histidine kinase" evidence="13">
    <location>
        <begin position="467"/>
        <end position="576"/>
    </location>
</feature>
<dbReference type="GO" id="GO:0000155">
    <property type="term" value="F:phosphorelay sensor kinase activity"/>
    <property type="evidence" value="ECO:0007669"/>
    <property type="project" value="InterPro"/>
</dbReference>
<dbReference type="GO" id="GO:0005886">
    <property type="term" value="C:plasma membrane"/>
    <property type="evidence" value="ECO:0007669"/>
    <property type="project" value="UniProtKB-SubCell"/>
</dbReference>
<dbReference type="GO" id="GO:0005524">
    <property type="term" value="F:ATP binding"/>
    <property type="evidence" value="ECO:0007669"/>
    <property type="project" value="UniProtKB-KW"/>
</dbReference>
<dbReference type="SUPFAM" id="SSF55874">
    <property type="entry name" value="ATPase domain of HSP90 chaperone/DNA topoisomerase II/histidine kinase"/>
    <property type="match status" value="1"/>
</dbReference>
<feature type="domain" description="HAMP" evidence="14">
    <location>
        <begin position="303"/>
        <end position="355"/>
    </location>
</feature>
<evidence type="ECO:0000256" key="3">
    <source>
        <dbReference type="ARBA" id="ARBA00012438"/>
    </source>
</evidence>
<comment type="catalytic activity">
    <reaction evidence="1">
        <text>ATP + protein L-histidine = ADP + protein N-phospho-L-histidine.</text>
        <dbReference type="EC" id="2.7.13.3"/>
    </reaction>
</comment>
<dbReference type="InterPro" id="IPR036890">
    <property type="entry name" value="HATPase_C_sf"/>
</dbReference>
<evidence type="ECO:0000256" key="9">
    <source>
        <dbReference type="ARBA" id="ARBA00022840"/>
    </source>
</evidence>
<comment type="caution">
    <text evidence="15">The sequence shown here is derived from an EMBL/GenBank/DDBJ whole genome shotgun (WGS) entry which is preliminary data.</text>
</comment>
<keyword evidence="8 15" id="KW-0418">Kinase</keyword>
<evidence type="ECO:0000256" key="7">
    <source>
        <dbReference type="ARBA" id="ARBA00022741"/>
    </source>
</evidence>
<keyword evidence="10" id="KW-0902">Two-component regulatory system</keyword>
<reference evidence="15 16" key="1">
    <citation type="submission" date="2020-04" db="EMBL/GenBank/DDBJ databases">
        <title>Paenibacillus algicola sp. nov., a novel marine bacterium producing alginate lyase.</title>
        <authorList>
            <person name="Huang H."/>
        </authorList>
    </citation>
    <scope>NUCLEOTIDE SEQUENCE [LARGE SCALE GENOMIC DNA]</scope>
    <source>
        <strain evidence="15 16">L7-75</strain>
    </source>
</reference>
<dbReference type="Pfam" id="PF06580">
    <property type="entry name" value="His_kinase"/>
    <property type="match status" value="1"/>
</dbReference>
<accession>A0A848M268</accession>
<dbReference type="Gene3D" id="6.10.340.10">
    <property type="match status" value="1"/>
</dbReference>
<organism evidence="15 16">
    <name type="scientific">Paenibacillus lemnae</name>
    <dbReference type="NCBI Taxonomy" id="1330551"/>
    <lineage>
        <taxon>Bacteria</taxon>
        <taxon>Bacillati</taxon>
        <taxon>Bacillota</taxon>
        <taxon>Bacilli</taxon>
        <taxon>Bacillales</taxon>
        <taxon>Paenibacillaceae</taxon>
        <taxon>Paenibacillus</taxon>
    </lineage>
</organism>
<keyword evidence="11 12" id="KW-0472">Membrane</keyword>
<name>A0A848M268_PAELE</name>
<keyword evidence="12" id="KW-1133">Transmembrane helix</keyword>
<evidence type="ECO:0000256" key="8">
    <source>
        <dbReference type="ARBA" id="ARBA00022777"/>
    </source>
</evidence>
<protein>
    <recommendedName>
        <fullName evidence="3">histidine kinase</fullName>
        <ecNumber evidence="3">2.7.13.3</ecNumber>
    </recommendedName>
</protein>
<evidence type="ECO:0000256" key="1">
    <source>
        <dbReference type="ARBA" id="ARBA00000085"/>
    </source>
</evidence>
<comment type="subcellular location">
    <subcellularLocation>
        <location evidence="2">Cell membrane</location>
        <topology evidence="2">Multi-pass membrane protein</topology>
    </subcellularLocation>
</comment>
<dbReference type="SMART" id="SM00387">
    <property type="entry name" value="HATPase_c"/>
    <property type="match status" value="1"/>
</dbReference>
<dbReference type="SUPFAM" id="SSF158472">
    <property type="entry name" value="HAMP domain-like"/>
    <property type="match status" value="1"/>
</dbReference>
<evidence type="ECO:0000256" key="4">
    <source>
        <dbReference type="ARBA" id="ARBA00022475"/>
    </source>
</evidence>
<keyword evidence="12" id="KW-0812">Transmembrane</keyword>
<dbReference type="PANTHER" id="PTHR34220:SF7">
    <property type="entry name" value="SENSOR HISTIDINE KINASE YPDA"/>
    <property type="match status" value="1"/>
</dbReference>
<evidence type="ECO:0000256" key="6">
    <source>
        <dbReference type="ARBA" id="ARBA00022679"/>
    </source>
</evidence>
<keyword evidence="5" id="KW-0597">Phosphoprotein</keyword>
<dbReference type="Gene3D" id="3.30.565.10">
    <property type="entry name" value="Histidine kinase-like ATPase, C-terminal domain"/>
    <property type="match status" value="1"/>
</dbReference>
<dbReference type="InterPro" id="IPR005467">
    <property type="entry name" value="His_kinase_dom"/>
</dbReference>
<keyword evidence="16" id="KW-1185">Reference proteome</keyword>
<dbReference type="InterPro" id="IPR003594">
    <property type="entry name" value="HATPase_dom"/>
</dbReference>
<keyword evidence="7" id="KW-0547">Nucleotide-binding</keyword>
<evidence type="ECO:0000256" key="12">
    <source>
        <dbReference type="SAM" id="Phobius"/>
    </source>
</evidence>
<evidence type="ECO:0000256" key="11">
    <source>
        <dbReference type="ARBA" id="ARBA00023136"/>
    </source>
</evidence>
<proteinExistence type="predicted"/>
<evidence type="ECO:0000256" key="2">
    <source>
        <dbReference type="ARBA" id="ARBA00004651"/>
    </source>
</evidence>
<dbReference type="CDD" id="cd06225">
    <property type="entry name" value="HAMP"/>
    <property type="match status" value="1"/>
</dbReference>
<keyword evidence="9" id="KW-0067">ATP-binding</keyword>
<dbReference type="AlphaFoldDB" id="A0A848M268"/>
<gene>
    <name evidence="15" type="ORF">HII30_04120</name>
</gene>
<evidence type="ECO:0000259" key="13">
    <source>
        <dbReference type="PROSITE" id="PS50109"/>
    </source>
</evidence>
<evidence type="ECO:0000313" key="15">
    <source>
        <dbReference type="EMBL" id="NMO94977.1"/>
    </source>
</evidence>
<evidence type="ECO:0000313" key="16">
    <source>
        <dbReference type="Proteomes" id="UP000565468"/>
    </source>
</evidence>
<dbReference type="PANTHER" id="PTHR34220">
    <property type="entry name" value="SENSOR HISTIDINE KINASE YPDA"/>
    <property type="match status" value="1"/>
</dbReference>
<dbReference type="Proteomes" id="UP000565468">
    <property type="component" value="Unassembled WGS sequence"/>
</dbReference>
<keyword evidence="6" id="KW-0808">Transferase</keyword>